<evidence type="ECO:0000256" key="1">
    <source>
        <dbReference type="SAM" id="MobiDB-lite"/>
    </source>
</evidence>
<dbReference type="OrthoDB" id="3244572at2759"/>
<evidence type="ECO:0000313" key="3">
    <source>
        <dbReference type="Proteomes" id="UP000007431"/>
    </source>
</evidence>
<reference evidence="2 3" key="1">
    <citation type="journal article" date="2010" name="Nat. Biotechnol.">
        <title>Genome sequence of the model mushroom Schizophyllum commune.</title>
        <authorList>
            <person name="Ohm R.A."/>
            <person name="de Jong J.F."/>
            <person name="Lugones L.G."/>
            <person name="Aerts A."/>
            <person name="Kothe E."/>
            <person name="Stajich J.E."/>
            <person name="de Vries R.P."/>
            <person name="Record E."/>
            <person name="Levasseur A."/>
            <person name="Baker S.E."/>
            <person name="Bartholomew K.A."/>
            <person name="Coutinho P.M."/>
            <person name="Erdmann S."/>
            <person name="Fowler T.J."/>
            <person name="Gathman A.C."/>
            <person name="Lombard V."/>
            <person name="Henrissat B."/>
            <person name="Knabe N."/>
            <person name="Kuees U."/>
            <person name="Lilly W.W."/>
            <person name="Lindquist E."/>
            <person name="Lucas S."/>
            <person name="Magnuson J.K."/>
            <person name="Piumi F."/>
            <person name="Raudaskoski M."/>
            <person name="Salamov A."/>
            <person name="Schmutz J."/>
            <person name="Schwarze F.W.M.R."/>
            <person name="vanKuyk P.A."/>
            <person name="Horton J.S."/>
            <person name="Grigoriev I.V."/>
            <person name="Woesten H.A.B."/>
        </authorList>
    </citation>
    <scope>NUCLEOTIDE SEQUENCE [LARGE SCALE GENOMIC DNA]</scope>
    <source>
        <strain evidence="3">H4-8 / FGSC 9210</strain>
    </source>
</reference>
<protein>
    <submittedName>
        <fullName evidence="2">Expressed protein</fullName>
    </submittedName>
</protein>
<gene>
    <name evidence="2" type="ORF">SCHCODRAFT_85029</name>
</gene>
<feature type="compositionally biased region" description="Basic and acidic residues" evidence="1">
    <location>
        <begin position="82"/>
        <end position="92"/>
    </location>
</feature>
<accession>D8Q1C2</accession>
<dbReference type="VEuPathDB" id="FungiDB:SCHCODRAFT_02665717"/>
<sequence>MVLHTISEWSTGHYIHKKFSEGHAKRSMYEPHLRLVKDWDDDEPSTTRKMRARWYKKIRALAGFDDVDTPVIAVSEQARLKAREELSKHTGDTDTEDEGDNDA</sequence>
<dbReference type="Proteomes" id="UP000007431">
    <property type="component" value="Unassembled WGS sequence"/>
</dbReference>
<dbReference type="HOGENOM" id="CLU_2265279_0_0_1"/>
<organism evidence="3">
    <name type="scientific">Schizophyllum commune (strain H4-8 / FGSC 9210)</name>
    <name type="common">Split gill fungus</name>
    <dbReference type="NCBI Taxonomy" id="578458"/>
    <lineage>
        <taxon>Eukaryota</taxon>
        <taxon>Fungi</taxon>
        <taxon>Dikarya</taxon>
        <taxon>Basidiomycota</taxon>
        <taxon>Agaricomycotina</taxon>
        <taxon>Agaricomycetes</taxon>
        <taxon>Agaricomycetidae</taxon>
        <taxon>Agaricales</taxon>
        <taxon>Schizophyllaceae</taxon>
        <taxon>Schizophyllum</taxon>
    </lineage>
</organism>
<dbReference type="InParanoid" id="D8Q1C2"/>
<feature type="region of interest" description="Disordered" evidence="1">
    <location>
        <begin position="82"/>
        <end position="103"/>
    </location>
</feature>
<dbReference type="KEGG" id="scm:SCHCO_02665717"/>
<name>D8Q1C2_SCHCM</name>
<keyword evidence="3" id="KW-1185">Reference proteome</keyword>
<dbReference type="EMBL" id="GL377305">
    <property type="protein sequence ID" value="EFI97916.1"/>
    <property type="molecule type" value="Genomic_DNA"/>
</dbReference>
<feature type="compositionally biased region" description="Acidic residues" evidence="1">
    <location>
        <begin position="93"/>
        <end position="103"/>
    </location>
</feature>
<dbReference type="AlphaFoldDB" id="D8Q1C2"/>
<evidence type="ECO:0000313" key="2">
    <source>
        <dbReference type="EMBL" id="EFI97916.1"/>
    </source>
</evidence>
<dbReference type="GeneID" id="9590856"/>
<proteinExistence type="predicted"/>